<keyword evidence="4 10" id="KW-0963">Cytoplasm</keyword>
<evidence type="ECO:0000256" key="7">
    <source>
        <dbReference type="ARBA" id="ARBA00053401"/>
    </source>
</evidence>
<dbReference type="GO" id="GO:0006457">
    <property type="term" value="P:protein folding"/>
    <property type="evidence" value="ECO:0007669"/>
    <property type="project" value="InterPro"/>
</dbReference>
<evidence type="ECO:0000313" key="14">
    <source>
        <dbReference type="EMBL" id="REG08457.1"/>
    </source>
</evidence>
<dbReference type="SUPFAM" id="SSF58014">
    <property type="entry name" value="Coiled-coil domain of nucleotide exchange factor GrpE"/>
    <property type="match status" value="1"/>
</dbReference>
<dbReference type="PROSITE" id="PS01071">
    <property type="entry name" value="GRPE"/>
    <property type="match status" value="1"/>
</dbReference>
<evidence type="ECO:0000256" key="8">
    <source>
        <dbReference type="ARBA" id="ARBA00072274"/>
    </source>
</evidence>
<evidence type="ECO:0000256" key="12">
    <source>
        <dbReference type="RuleBase" id="RU004478"/>
    </source>
</evidence>
<evidence type="ECO:0000256" key="13">
    <source>
        <dbReference type="SAM" id="MobiDB-lite"/>
    </source>
</evidence>
<dbReference type="Pfam" id="PF01025">
    <property type="entry name" value="GrpE"/>
    <property type="match status" value="1"/>
</dbReference>
<comment type="subunit">
    <text evidence="3 10">Homodimer.</text>
</comment>
<dbReference type="OrthoDB" id="9812586at2"/>
<dbReference type="RefSeq" id="WP_116225112.1">
    <property type="nucleotide sequence ID" value="NZ_AP018437.1"/>
</dbReference>
<evidence type="ECO:0000256" key="3">
    <source>
        <dbReference type="ARBA" id="ARBA00011738"/>
    </source>
</evidence>
<keyword evidence="5 10" id="KW-0346">Stress response</keyword>
<feature type="region of interest" description="Disordered" evidence="13">
    <location>
        <begin position="1"/>
        <end position="37"/>
    </location>
</feature>
<dbReference type="GO" id="GO:0051082">
    <property type="term" value="F:unfolded protein binding"/>
    <property type="evidence" value="ECO:0007669"/>
    <property type="project" value="TreeGrafter"/>
</dbReference>
<feature type="compositionally biased region" description="Basic and acidic residues" evidence="13">
    <location>
        <begin position="1"/>
        <end position="16"/>
    </location>
</feature>
<comment type="subcellular location">
    <subcellularLocation>
        <location evidence="1 10">Cytoplasm</location>
    </subcellularLocation>
</comment>
<keyword evidence="6 10" id="KW-0143">Chaperone</keyword>
<dbReference type="InterPro" id="IPR013805">
    <property type="entry name" value="GrpE_CC"/>
</dbReference>
<dbReference type="CDD" id="cd00446">
    <property type="entry name" value="GrpE"/>
    <property type="match status" value="1"/>
</dbReference>
<dbReference type="GO" id="GO:0005737">
    <property type="term" value="C:cytoplasm"/>
    <property type="evidence" value="ECO:0007669"/>
    <property type="project" value="UniProtKB-SubCell"/>
</dbReference>
<dbReference type="PANTHER" id="PTHR21237:SF23">
    <property type="entry name" value="GRPE PROTEIN HOMOLOG, MITOCHONDRIAL"/>
    <property type="match status" value="1"/>
</dbReference>
<evidence type="ECO:0000256" key="2">
    <source>
        <dbReference type="ARBA" id="ARBA00009054"/>
    </source>
</evidence>
<evidence type="ECO:0000313" key="15">
    <source>
        <dbReference type="Proteomes" id="UP000256388"/>
    </source>
</evidence>
<accession>A0A347ZNH4</accession>
<dbReference type="Gene3D" id="2.30.22.10">
    <property type="entry name" value="Head domain of nucleotide exchange factor GrpE"/>
    <property type="match status" value="1"/>
</dbReference>
<proteinExistence type="inferred from homology"/>
<evidence type="ECO:0000256" key="1">
    <source>
        <dbReference type="ARBA" id="ARBA00004496"/>
    </source>
</evidence>
<comment type="caution">
    <text evidence="14">The sequence shown here is derived from an EMBL/GenBank/DDBJ whole genome shotgun (WGS) entry which is preliminary data.</text>
</comment>
<name>A0A347ZNH4_9CHLR</name>
<dbReference type="PANTHER" id="PTHR21237">
    <property type="entry name" value="GRPE PROTEIN"/>
    <property type="match status" value="1"/>
</dbReference>
<evidence type="ECO:0000256" key="6">
    <source>
        <dbReference type="ARBA" id="ARBA00023186"/>
    </source>
</evidence>
<dbReference type="EMBL" id="QUMS01000002">
    <property type="protein sequence ID" value="REG08457.1"/>
    <property type="molecule type" value="Genomic_DNA"/>
</dbReference>
<keyword evidence="15" id="KW-1185">Reference proteome</keyword>
<dbReference type="AlphaFoldDB" id="A0A347ZNH4"/>
<comment type="function">
    <text evidence="7 10 11">Participates actively in the response to hyperosmotic and heat shock by preventing the aggregation of stress-denatured proteins, in association with DnaK and GrpE. It is the nucleotide exchange factor for DnaK and may function as a thermosensor. Unfolded proteins bind initially to DnaJ; upon interaction with the DnaJ-bound protein, DnaK hydrolyzes its bound ATP, resulting in the formation of a stable complex. GrpE releases ADP from DnaK; ATP binding to DnaK triggers the release of the substrate protein, thus completing the reaction cycle. Several rounds of ATP-dependent interactions between DnaJ, DnaK and GrpE are required for fully efficient folding.</text>
</comment>
<evidence type="ECO:0000256" key="4">
    <source>
        <dbReference type="ARBA" id="ARBA00022490"/>
    </source>
</evidence>
<dbReference type="SUPFAM" id="SSF51064">
    <property type="entry name" value="Head domain of nucleotide exchange factor GrpE"/>
    <property type="match status" value="1"/>
</dbReference>
<protein>
    <recommendedName>
        <fullName evidence="8 10">Protein GrpE</fullName>
    </recommendedName>
    <alternativeName>
        <fullName evidence="9 10">HSP-70 cofactor</fullName>
    </alternativeName>
</protein>
<gene>
    <name evidence="10" type="primary">grpE</name>
    <name evidence="14" type="ORF">DFR64_1824</name>
</gene>
<sequence length="195" mass="22337">MADEKKKEKKLNKENEPIQESTTESGENAGAESETVTIPLKDYAAQLEELDDMRQKVDEFSDGWQRERAEFANYRKRVDRDREMERQNSKIDVIKKYLAVNDDFERALKNIPQESVQAAWLEGLKLIEQKLKNLLDGEGIAPIPAENKAFDPVLHEAISHEENPDFESGQIIEVVQKGYTIGDRVIRPALVRVAK</sequence>
<evidence type="ECO:0000256" key="11">
    <source>
        <dbReference type="RuleBase" id="RU000639"/>
    </source>
</evidence>
<comment type="similarity">
    <text evidence="2 10 12">Belongs to the GrpE family.</text>
</comment>
<evidence type="ECO:0000256" key="9">
    <source>
        <dbReference type="ARBA" id="ARBA00076414"/>
    </source>
</evidence>
<dbReference type="PRINTS" id="PR00773">
    <property type="entry name" value="GRPEPROTEIN"/>
</dbReference>
<dbReference type="GO" id="GO:0051087">
    <property type="term" value="F:protein-folding chaperone binding"/>
    <property type="evidence" value="ECO:0007669"/>
    <property type="project" value="InterPro"/>
</dbReference>
<dbReference type="HAMAP" id="MF_01151">
    <property type="entry name" value="GrpE"/>
    <property type="match status" value="1"/>
</dbReference>
<evidence type="ECO:0000256" key="10">
    <source>
        <dbReference type="HAMAP-Rule" id="MF_01151"/>
    </source>
</evidence>
<dbReference type="Proteomes" id="UP000256388">
    <property type="component" value="Unassembled WGS sequence"/>
</dbReference>
<dbReference type="GO" id="GO:0000774">
    <property type="term" value="F:adenyl-nucleotide exchange factor activity"/>
    <property type="evidence" value="ECO:0007669"/>
    <property type="project" value="InterPro"/>
</dbReference>
<dbReference type="FunFam" id="2.30.22.10:FF:000001">
    <property type="entry name" value="Protein GrpE"/>
    <property type="match status" value="1"/>
</dbReference>
<dbReference type="InterPro" id="IPR009012">
    <property type="entry name" value="GrpE_head"/>
</dbReference>
<dbReference type="Gene3D" id="3.90.20.20">
    <property type="match status" value="1"/>
</dbReference>
<reference evidence="14 15" key="1">
    <citation type="submission" date="2018-08" db="EMBL/GenBank/DDBJ databases">
        <title>Genomic Encyclopedia of Type Strains, Phase IV (KMG-IV): sequencing the most valuable type-strain genomes for metagenomic binning, comparative biology and taxonomic classification.</title>
        <authorList>
            <person name="Goeker M."/>
        </authorList>
    </citation>
    <scope>NUCLEOTIDE SEQUENCE [LARGE SCALE GENOMIC DNA]</scope>
    <source>
        <strain evidence="14 15">DSM 23923</strain>
    </source>
</reference>
<organism evidence="14 15">
    <name type="scientific">Pelolinea submarina</name>
    <dbReference type="NCBI Taxonomy" id="913107"/>
    <lineage>
        <taxon>Bacteria</taxon>
        <taxon>Bacillati</taxon>
        <taxon>Chloroflexota</taxon>
        <taxon>Anaerolineae</taxon>
        <taxon>Anaerolineales</taxon>
        <taxon>Anaerolineaceae</taxon>
        <taxon>Pelolinea</taxon>
    </lineage>
</organism>
<dbReference type="InterPro" id="IPR000740">
    <property type="entry name" value="GrpE"/>
</dbReference>
<evidence type="ECO:0000256" key="5">
    <source>
        <dbReference type="ARBA" id="ARBA00023016"/>
    </source>
</evidence>
<dbReference type="GO" id="GO:0042803">
    <property type="term" value="F:protein homodimerization activity"/>
    <property type="evidence" value="ECO:0007669"/>
    <property type="project" value="InterPro"/>
</dbReference>